<evidence type="ECO:0000259" key="7">
    <source>
        <dbReference type="SMART" id="SM01217"/>
    </source>
</evidence>
<name>A0A1I3X072_9HYPH</name>
<dbReference type="GO" id="GO:0009251">
    <property type="term" value="P:glucan catabolic process"/>
    <property type="evidence" value="ECO:0007669"/>
    <property type="project" value="TreeGrafter"/>
</dbReference>
<sequence>MTSRIDKLLAAMTCEEKIGQLTMSAAQYAVTGPVLAGDVSEDVRSGRVGSLLNIWGAERAHAIQRIAVEESRLKIPLMIGLDVLHGHKTIFPIPLAETAAFDPELWRRSARESAIEMGGDGVSMTFAPMLDIARDPRWGRIAEGPGEDPWVASRYAEAKVAGFQDGGSSQGLAGAGAVAATAKHLCAYGAVRAGLEYASVDVSERLLHEVYLPPFAAAVAAGCAAIMPAFNDLAGVPMTMHIPLLRGWLRREHRFDGVIVSDYNAIVELLRHGVAADLAEAAAAALKAGVDIDMMGSAYRFGLPDALDRGLVTMSEIDECARRVLALKERLGLFEDPYSRGAGAREPSSLRARRELAKDIARRSIVVLTNDGLLPLQPGLRRIALVGPLANAQAEMNGPWAAAGDPGDCVTFLQGLRAACPNAAIESAPGITIENDDSSGIAQALDICRSSDLVILCLGESASMSGEAASRAALGLPGLQMEFARLVFALDVPVVALISSGRPLIIPEIVERAGAVVATWFLGVEAGPAIADVLSGRFNPTGRLPVTWPRSAGQIPLYFASRPTGRPYHQDDHYTSKYIDLPEGPQFYFGHGLSYGHFAIENLTASAEEFWTGDSLTVEVAVRNEGSRAGEQTLFVFVRDLVASVARPILELKGFARIALGPGESGILRFPLPAAAFAFPGPDFKPVLEPGDFRVSVGPSADPQFHLTVLLRARPV</sequence>
<evidence type="ECO:0000256" key="1">
    <source>
        <dbReference type="ARBA" id="ARBA00000448"/>
    </source>
</evidence>
<gene>
    <name evidence="8" type="ORF">SAMN05444581_102224</name>
</gene>
<accession>A0A1I3X072</accession>
<protein>
    <recommendedName>
        <fullName evidence="3">beta-glucosidase</fullName>
        <ecNumber evidence="3">3.2.1.21</ecNumber>
    </recommendedName>
</protein>
<dbReference type="AlphaFoldDB" id="A0A1I3X072"/>
<dbReference type="PRINTS" id="PR00133">
    <property type="entry name" value="GLHYDRLASE3"/>
</dbReference>
<dbReference type="InterPro" id="IPR036881">
    <property type="entry name" value="Glyco_hydro_3_C_sf"/>
</dbReference>
<dbReference type="InterPro" id="IPR036962">
    <property type="entry name" value="Glyco_hydro_3_N_sf"/>
</dbReference>
<dbReference type="RefSeq" id="WP_091678306.1">
    <property type="nucleotide sequence ID" value="NZ_FOSN01000002.1"/>
</dbReference>
<dbReference type="OrthoDB" id="9781691at2"/>
<dbReference type="EC" id="3.2.1.21" evidence="3"/>
<dbReference type="SMART" id="SM01217">
    <property type="entry name" value="Fn3_like"/>
    <property type="match status" value="1"/>
</dbReference>
<keyword evidence="9" id="KW-1185">Reference proteome</keyword>
<evidence type="ECO:0000256" key="3">
    <source>
        <dbReference type="ARBA" id="ARBA00012744"/>
    </source>
</evidence>
<evidence type="ECO:0000256" key="5">
    <source>
        <dbReference type="ARBA" id="ARBA00022801"/>
    </source>
</evidence>
<dbReference type="PANTHER" id="PTHR30620">
    <property type="entry name" value="PERIPLASMIC BETA-GLUCOSIDASE-RELATED"/>
    <property type="match status" value="1"/>
</dbReference>
<organism evidence="8 9">
    <name type="scientific">Methylocapsa palsarum</name>
    <dbReference type="NCBI Taxonomy" id="1612308"/>
    <lineage>
        <taxon>Bacteria</taxon>
        <taxon>Pseudomonadati</taxon>
        <taxon>Pseudomonadota</taxon>
        <taxon>Alphaproteobacteria</taxon>
        <taxon>Hyphomicrobiales</taxon>
        <taxon>Beijerinckiaceae</taxon>
        <taxon>Methylocapsa</taxon>
    </lineage>
</organism>
<dbReference type="EMBL" id="FOSN01000002">
    <property type="protein sequence ID" value="SFK12226.1"/>
    <property type="molecule type" value="Genomic_DNA"/>
</dbReference>
<keyword evidence="5" id="KW-0378">Hydrolase</keyword>
<dbReference type="STRING" id="1612308.SAMN05444581_102224"/>
<dbReference type="SUPFAM" id="SSF52279">
    <property type="entry name" value="Beta-D-glucan exohydrolase, C-terminal domain"/>
    <property type="match status" value="1"/>
</dbReference>
<proteinExistence type="inferred from homology"/>
<feature type="domain" description="Fibronectin type III-like" evidence="7">
    <location>
        <begin position="632"/>
        <end position="701"/>
    </location>
</feature>
<dbReference type="Gene3D" id="3.20.20.300">
    <property type="entry name" value="Glycoside hydrolase, family 3, N-terminal domain"/>
    <property type="match status" value="1"/>
</dbReference>
<dbReference type="Pfam" id="PF01915">
    <property type="entry name" value="Glyco_hydro_3_C"/>
    <property type="match status" value="1"/>
</dbReference>
<comment type="similarity">
    <text evidence="2">Belongs to the glycosyl hydrolase 3 family.</text>
</comment>
<evidence type="ECO:0000313" key="8">
    <source>
        <dbReference type="EMBL" id="SFK12226.1"/>
    </source>
</evidence>
<dbReference type="InterPro" id="IPR026891">
    <property type="entry name" value="Fn3-like"/>
</dbReference>
<dbReference type="GO" id="GO:0008422">
    <property type="term" value="F:beta-glucosidase activity"/>
    <property type="evidence" value="ECO:0007669"/>
    <property type="project" value="UniProtKB-EC"/>
</dbReference>
<dbReference type="SUPFAM" id="SSF51445">
    <property type="entry name" value="(Trans)glycosidases"/>
    <property type="match status" value="1"/>
</dbReference>
<keyword evidence="4" id="KW-0732">Signal</keyword>
<evidence type="ECO:0000313" key="9">
    <source>
        <dbReference type="Proteomes" id="UP000198755"/>
    </source>
</evidence>
<dbReference type="Gene3D" id="3.40.50.1700">
    <property type="entry name" value="Glycoside hydrolase family 3 C-terminal domain"/>
    <property type="match status" value="1"/>
</dbReference>
<dbReference type="InterPro" id="IPR001764">
    <property type="entry name" value="Glyco_hydro_3_N"/>
</dbReference>
<evidence type="ECO:0000256" key="2">
    <source>
        <dbReference type="ARBA" id="ARBA00005336"/>
    </source>
</evidence>
<dbReference type="Pfam" id="PF00933">
    <property type="entry name" value="Glyco_hydro_3"/>
    <property type="match status" value="1"/>
</dbReference>
<dbReference type="Gene3D" id="2.60.40.10">
    <property type="entry name" value="Immunoglobulins"/>
    <property type="match status" value="1"/>
</dbReference>
<keyword evidence="6" id="KW-0326">Glycosidase</keyword>
<reference evidence="8" key="1">
    <citation type="submission" date="2016-10" db="EMBL/GenBank/DDBJ databases">
        <authorList>
            <person name="de Groot N.N."/>
        </authorList>
    </citation>
    <scope>NUCLEOTIDE SEQUENCE [LARGE SCALE GENOMIC DNA]</scope>
    <source>
        <strain evidence="8">NE2</strain>
    </source>
</reference>
<dbReference type="Proteomes" id="UP000198755">
    <property type="component" value="Unassembled WGS sequence"/>
</dbReference>
<dbReference type="InterPro" id="IPR051915">
    <property type="entry name" value="Cellulose_Degrad_GH3"/>
</dbReference>
<dbReference type="InterPro" id="IPR002772">
    <property type="entry name" value="Glyco_hydro_3_C"/>
</dbReference>
<dbReference type="InterPro" id="IPR017853">
    <property type="entry name" value="GH"/>
</dbReference>
<comment type="catalytic activity">
    <reaction evidence="1">
        <text>Hydrolysis of terminal, non-reducing beta-D-glucosyl residues with release of beta-D-glucose.</text>
        <dbReference type="EC" id="3.2.1.21"/>
    </reaction>
</comment>
<dbReference type="PANTHER" id="PTHR30620:SF16">
    <property type="entry name" value="LYSOSOMAL BETA GLUCOSIDASE"/>
    <property type="match status" value="1"/>
</dbReference>
<evidence type="ECO:0000256" key="4">
    <source>
        <dbReference type="ARBA" id="ARBA00022729"/>
    </source>
</evidence>
<dbReference type="InterPro" id="IPR013783">
    <property type="entry name" value="Ig-like_fold"/>
</dbReference>
<dbReference type="Pfam" id="PF14310">
    <property type="entry name" value="Fn3-like"/>
    <property type="match status" value="1"/>
</dbReference>
<evidence type="ECO:0000256" key="6">
    <source>
        <dbReference type="ARBA" id="ARBA00023295"/>
    </source>
</evidence>